<protein>
    <submittedName>
        <fullName evidence="2">Uncharacterized protein</fullName>
    </submittedName>
</protein>
<organism evidence="2">
    <name type="scientific">Salix viminalis</name>
    <name type="common">Common osier</name>
    <name type="synonym">Basket willow</name>
    <dbReference type="NCBI Taxonomy" id="40686"/>
    <lineage>
        <taxon>Eukaryota</taxon>
        <taxon>Viridiplantae</taxon>
        <taxon>Streptophyta</taxon>
        <taxon>Embryophyta</taxon>
        <taxon>Tracheophyta</taxon>
        <taxon>Spermatophyta</taxon>
        <taxon>Magnoliopsida</taxon>
        <taxon>eudicotyledons</taxon>
        <taxon>Gunneridae</taxon>
        <taxon>Pentapetalae</taxon>
        <taxon>rosids</taxon>
        <taxon>fabids</taxon>
        <taxon>Malpighiales</taxon>
        <taxon>Salicaceae</taxon>
        <taxon>Saliceae</taxon>
        <taxon>Salix</taxon>
    </lineage>
</organism>
<dbReference type="EMBL" id="CAADRP010000768">
    <property type="protein sequence ID" value="VFU31764.1"/>
    <property type="molecule type" value="Genomic_DNA"/>
</dbReference>
<dbReference type="AlphaFoldDB" id="A0A6N2KU82"/>
<keyword evidence="1" id="KW-1133">Transmembrane helix</keyword>
<proteinExistence type="predicted"/>
<name>A0A6N2KU82_SALVM</name>
<feature type="transmembrane region" description="Helical" evidence="1">
    <location>
        <begin position="92"/>
        <end position="113"/>
    </location>
</feature>
<gene>
    <name evidence="2" type="ORF">SVIM_LOCUS136237</name>
</gene>
<reference evidence="2" key="1">
    <citation type="submission" date="2019-03" db="EMBL/GenBank/DDBJ databases">
        <authorList>
            <person name="Mank J."/>
            <person name="Almeida P."/>
        </authorList>
    </citation>
    <scope>NUCLEOTIDE SEQUENCE</scope>
    <source>
        <strain evidence="2">78183</strain>
    </source>
</reference>
<evidence type="ECO:0000313" key="2">
    <source>
        <dbReference type="EMBL" id="VFU31764.1"/>
    </source>
</evidence>
<keyword evidence="1" id="KW-0472">Membrane</keyword>
<accession>A0A6N2KU82</accession>
<keyword evidence="1" id="KW-0812">Transmembrane</keyword>
<evidence type="ECO:0000256" key="1">
    <source>
        <dbReference type="SAM" id="Phobius"/>
    </source>
</evidence>
<sequence>MARLRGVGTRGKSIELLCNHLRVAENNADEYRPFLFPCLLGMVDLLIKKELEEEYMIKFERLVTWTSLILSETKELNSLLCSIAGSRLLPAILAPVPALIIKVSGILALLSLLHRILQKPFTKAEGRVLSSPMDQPAG</sequence>